<evidence type="ECO:0000313" key="4">
    <source>
        <dbReference type="Proteomes" id="UP001172728"/>
    </source>
</evidence>
<gene>
    <name evidence="3" type="ORF">QQX09_09540</name>
</gene>
<dbReference type="EMBL" id="JAUHPW010000006">
    <property type="protein sequence ID" value="MDN4476095.1"/>
    <property type="molecule type" value="Genomic_DNA"/>
</dbReference>
<evidence type="ECO:0000259" key="2">
    <source>
        <dbReference type="Pfam" id="PF21922"/>
    </source>
</evidence>
<dbReference type="InterPro" id="IPR012338">
    <property type="entry name" value="Beta-lactam/transpept-like"/>
</dbReference>
<accession>A0ABT8GAC5</accession>
<keyword evidence="4" id="KW-1185">Reference proteome</keyword>
<proteinExistence type="predicted"/>
<feature type="domain" description="Penicillin binding protein A dimerisation" evidence="2">
    <location>
        <begin position="52"/>
        <end position="134"/>
    </location>
</feature>
<name>A0ABT8GAC5_9MICO</name>
<evidence type="ECO:0000313" key="3">
    <source>
        <dbReference type="EMBL" id="MDN4476095.1"/>
    </source>
</evidence>
<organism evidence="3 4">
    <name type="scientific">Demequina litoralis</name>
    <dbReference type="NCBI Taxonomy" id="3051660"/>
    <lineage>
        <taxon>Bacteria</taxon>
        <taxon>Bacillati</taxon>
        <taxon>Actinomycetota</taxon>
        <taxon>Actinomycetes</taxon>
        <taxon>Micrococcales</taxon>
        <taxon>Demequinaceae</taxon>
        <taxon>Demequina</taxon>
    </lineage>
</organism>
<dbReference type="Gene3D" id="3.40.710.10">
    <property type="entry name" value="DD-peptidase/beta-lactamase superfamily"/>
    <property type="match status" value="1"/>
</dbReference>
<dbReference type="InterPro" id="IPR001460">
    <property type="entry name" value="PCN-bd_Tpept"/>
</dbReference>
<dbReference type="InterPro" id="IPR054120">
    <property type="entry name" value="PBPA_dimer"/>
</dbReference>
<feature type="domain" description="Penicillin-binding protein transpeptidase" evidence="1">
    <location>
        <begin position="155"/>
        <end position="478"/>
    </location>
</feature>
<dbReference type="PANTHER" id="PTHR30627">
    <property type="entry name" value="PEPTIDOGLYCAN D,D-TRANSPEPTIDASE"/>
    <property type="match status" value="1"/>
</dbReference>
<evidence type="ECO:0000259" key="1">
    <source>
        <dbReference type="Pfam" id="PF00905"/>
    </source>
</evidence>
<protein>
    <submittedName>
        <fullName evidence="3">Penicillin-binding protein 2</fullName>
    </submittedName>
</protein>
<dbReference type="Pfam" id="PF00905">
    <property type="entry name" value="Transpeptidase"/>
    <property type="match status" value="1"/>
</dbReference>
<dbReference type="PANTHER" id="PTHR30627:SF24">
    <property type="entry name" value="PENICILLIN-BINDING PROTEIN 4B"/>
    <property type="match status" value="1"/>
</dbReference>
<reference evidence="3" key="1">
    <citation type="submission" date="2023-06" db="EMBL/GenBank/DDBJ databases">
        <title>Sysu t00192.</title>
        <authorList>
            <person name="Gao L."/>
            <person name="Fang B.-Z."/>
            <person name="Li W.-J."/>
        </authorList>
    </citation>
    <scope>NUCLEOTIDE SEQUENCE</scope>
    <source>
        <strain evidence="3">SYSU T00192</strain>
    </source>
</reference>
<dbReference type="SUPFAM" id="SSF56601">
    <property type="entry name" value="beta-lactamase/transpeptidase-like"/>
    <property type="match status" value="1"/>
</dbReference>
<dbReference type="Pfam" id="PF21922">
    <property type="entry name" value="PBP_dimer_2"/>
    <property type="match status" value="1"/>
</dbReference>
<comment type="caution">
    <text evidence="3">The sequence shown here is derived from an EMBL/GenBank/DDBJ whole genome shotgun (WGS) entry which is preliminary data.</text>
</comment>
<sequence length="487" mass="51112">MNEPIRRLSIVVLAMILTLMVAASYIQVIAAGDLNADARNVRTLYREYGTFRGPIVVDGESVVWSEPVDDPFNYQRTYADGPLYAAATGYYSIVFGRTAIEQTENDLLSGTADSLFWTRLSNLVSGETQRGASVELTLDAAVQEAAAAALGDSSGAVVALDPATGEVLAMVTSPTYDPATLAGHSSAEVNESYQALLAQEDGPLVNRAIAGDTYPPGSTFKLVVAAAALEAGYDADSELYAPDQLELPDTSRTLGNYGGESCSANERQTLAESLEMSCNTSFANLGMQLGWGVVERKAEEFGWGEQLSIPLAVTPSRLPVNPDEAQTAMASIGQYDDRATPLQMAMVAAGIANDGVLMRPYLVDNVRDADLRVVEETEPAEMSQPMTRADANELTDMMVGVVESGTGTAAQISGVEVAGKTGTAETGTDERPHTWFVGFAPADNPVVAVAVLVENGGSTEGEVTGGRVAAPIARSVMEAALASRGGS</sequence>
<dbReference type="Proteomes" id="UP001172728">
    <property type="component" value="Unassembled WGS sequence"/>
</dbReference>
<dbReference type="InterPro" id="IPR050515">
    <property type="entry name" value="Beta-lactam/transpept"/>
</dbReference>
<dbReference type="RefSeq" id="WP_301133895.1">
    <property type="nucleotide sequence ID" value="NZ_JAUHPW010000006.1"/>
</dbReference>
<dbReference type="Gene3D" id="3.90.1310.10">
    <property type="entry name" value="Penicillin-binding protein 2a (Domain 2)"/>
    <property type="match status" value="1"/>
</dbReference>